<name>B6CLU4_MYCL1</name>
<evidence type="ECO:0000259" key="5">
    <source>
        <dbReference type="PROSITE" id="PS51935"/>
    </source>
</evidence>
<dbReference type="InterPro" id="IPR038765">
    <property type="entry name" value="Papain-like_cys_pep_sf"/>
</dbReference>
<dbReference type="InterPro" id="IPR000064">
    <property type="entry name" value="NLP_P60_dom"/>
</dbReference>
<dbReference type="PANTHER" id="PTHR47359:SF3">
    <property type="entry name" value="NLP_P60 DOMAIN-CONTAINING PROTEIN-RELATED"/>
    <property type="match status" value="1"/>
</dbReference>
<evidence type="ECO:0000256" key="2">
    <source>
        <dbReference type="ARBA" id="ARBA00022670"/>
    </source>
</evidence>
<dbReference type="EMBL" id="EU271968">
    <property type="protein sequence ID" value="ACA57581.1"/>
    <property type="molecule type" value="Genomic_DNA"/>
</dbReference>
<geneLocation type="plasmid" evidence="6 7">
    <name>pMUM002</name>
</geneLocation>
<dbReference type="InterPro" id="IPR051794">
    <property type="entry name" value="PG_Endopeptidase_C40"/>
</dbReference>
<dbReference type="AlphaFoldDB" id="B6CLU4"/>
<feature type="domain" description="NlpC/P60" evidence="5">
    <location>
        <begin position="244"/>
        <end position="355"/>
    </location>
</feature>
<dbReference type="HOGENOM" id="CLU_065344_0_0_11"/>
<dbReference type="Proteomes" id="UP000011157">
    <property type="component" value="Plasmid pMUM002"/>
</dbReference>
<evidence type="ECO:0000313" key="6">
    <source>
        <dbReference type="EMBL" id="ACA57581.1"/>
    </source>
</evidence>
<dbReference type="SUPFAM" id="SSF54001">
    <property type="entry name" value="Cysteine proteinases"/>
    <property type="match status" value="1"/>
</dbReference>
<accession>B6CLU4</accession>
<evidence type="ECO:0000313" key="7">
    <source>
        <dbReference type="Proteomes" id="UP000011157"/>
    </source>
</evidence>
<reference evidence="7" key="2">
    <citation type="journal article" date="2013" name="J. Bacteriol.">
        <title>Complete Genome Sequence of the Frog Pathogen Mycobacterium ulcerans Ecovar Liflandii.</title>
        <authorList>
            <person name="Tobias N.J."/>
            <person name="Doig K.D."/>
            <person name="Medema M.H."/>
            <person name="Chen H."/>
            <person name="Haring V."/>
            <person name="Moore R."/>
            <person name="Seemann T."/>
            <person name="Stinear T.P."/>
        </authorList>
    </citation>
    <scope>NUCLEOTIDE SEQUENCE</scope>
    <source>
        <strain evidence="7">128FXT</strain>
    </source>
</reference>
<organism evidence="6 7">
    <name type="scientific">Mycobacterium liflandii (strain 128FXT)</name>
    <dbReference type="NCBI Taxonomy" id="459424"/>
    <lineage>
        <taxon>Bacteria</taxon>
        <taxon>Bacillati</taxon>
        <taxon>Actinomycetota</taxon>
        <taxon>Actinomycetes</taxon>
        <taxon>Mycobacteriales</taxon>
        <taxon>Mycobacteriaceae</taxon>
        <taxon>Mycobacterium</taxon>
        <taxon>Mycobacterium ulcerans group</taxon>
    </lineage>
</organism>
<comment type="similarity">
    <text evidence="1">Belongs to the peptidase C40 family.</text>
</comment>
<dbReference type="PANTHER" id="PTHR47359">
    <property type="entry name" value="PEPTIDOGLYCAN DL-ENDOPEPTIDASE CWLO"/>
    <property type="match status" value="1"/>
</dbReference>
<gene>
    <name evidence="6" type="ordered locus">MULP_006</name>
</gene>
<keyword evidence="4" id="KW-0788">Thiol protease</keyword>
<evidence type="ECO:0000256" key="3">
    <source>
        <dbReference type="ARBA" id="ARBA00022801"/>
    </source>
</evidence>
<dbReference type="KEGG" id="mli:MULP_006"/>
<evidence type="ECO:0000256" key="1">
    <source>
        <dbReference type="ARBA" id="ARBA00007074"/>
    </source>
</evidence>
<dbReference type="PROSITE" id="PS51935">
    <property type="entry name" value="NLPC_P60"/>
    <property type="match status" value="1"/>
</dbReference>
<keyword evidence="3" id="KW-0378">Hydrolase</keyword>
<dbReference type="Gene3D" id="3.90.1720.10">
    <property type="entry name" value="endopeptidase domain like (from Nostoc punctiforme)"/>
    <property type="match status" value="1"/>
</dbReference>
<keyword evidence="7" id="KW-1185">Reference proteome</keyword>
<keyword evidence="6" id="KW-0614">Plasmid</keyword>
<sequence>MGGVWAILRAVSSLDELVVEAGRALGDERRLFGASPVIGGGWASTPALVNGRDAVAAAGGAGAAGWAGAAATGFGVANQGQQFALDRTIAADGGTAPGLTGSGRAAVAGGGGMDGVITDARTGVAAIAPATATPAGKRALVAYLESQLDRAKALLRLSEGRNIALARLIAGSSGGYRGLAGTPMAGGGAGGAPMGMGGASGGGGVASSLGLPGLARAVTRLTHPHHHANQPTAGEHRPALGGGGPLARIAVKAALTRLGRPYVWGPKGPNQFDCSGLVHWAYAQAGITLGPDTYTQIHQGAPVARGHVEAGDLIFPHAGHVMLAISPTECVEAQQSGVPVKISPMPASYVARRPA</sequence>
<dbReference type="GO" id="GO:0008234">
    <property type="term" value="F:cysteine-type peptidase activity"/>
    <property type="evidence" value="ECO:0007669"/>
    <property type="project" value="UniProtKB-KW"/>
</dbReference>
<protein>
    <submittedName>
        <fullName evidence="6">P60-related protein</fullName>
    </submittedName>
</protein>
<keyword evidence="2" id="KW-0645">Protease</keyword>
<dbReference type="Pfam" id="PF00877">
    <property type="entry name" value="NLPC_P60"/>
    <property type="match status" value="1"/>
</dbReference>
<evidence type="ECO:0000256" key="4">
    <source>
        <dbReference type="ARBA" id="ARBA00022807"/>
    </source>
</evidence>
<reference evidence="6 7" key="1">
    <citation type="journal article" date="2008" name="BMC Genomics">
        <title>Deciphering the genetic basis for polyketide variation among mycobacteria producing mycolactones.</title>
        <authorList>
            <person name="Pidot S.J."/>
            <person name="Hong H."/>
            <person name="Seemann T."/>
            <person name="Porter J.L."/>
            <person name="Yip M.J."/>
            <person name="Men A."/>
            <person name="Johnson M."/>
            <person name="Wilson P."/>
            <person name="Davies J.K."/>
            <person name="Leadlay P.F."/>
            <person name="Stinear T.P."/>
        </authorList>
    </citation>
    <scope>NUCLEOTIDE SEQUENCE [LARGE SCALE GENOMIC DNA]</scope>
    <source>
        <strain evidence="6 7">128FXT</strain>
    </source>
</reference>
<proteinExistence type="inferred from homology"/>
<dbReference type="GO" id="GO:0006508">
    <property type="term" value="P:proteolysis"/>
    <property type="evidence" value="ECO:0007669"/>
    <property type="project" value="UniProtKB-KW"/>
</dbReference>